<name>A0A975TT52_9RHOB</name>
<keyword evidence="2" id="KW-1185">Reference proteome</keyword>
<reference evidence="1 2" key="1">
    <citation type="submission" date="2021-07" db="EMBL/GenBank/DDBJ databases">
        <title>Karlodiniumbacter phycospheric gen. nov., sp. nov., a phycosphere bacterium isolated from karlodinium veneficum.</title>
        <authorList>
            <person name="Peng Y."/>
            <person name="Jiang L."/>
            <person name="Lee J."/>
        </authorList>
    </citation>
    <scope>NUCLEOTIDE SEQUENCE</scope>
    <source>
        <strain evidence="1 2">N5</strain>
    </source>
</reference>
<protein>
    <submittedName>
        <fullName evidence="1">Uncharacterized protein</fullName>
    </submittedName>
</protein>
<evidence type="ECO:0000313" key="1">
    <source>
        <dbReference type="EMBL" id="QXL87042.1"/>
    </source>
</evidence>
<dbReference type="EMBL" id="CP078073">
    <property type="protein sequence ID" value="QXL87042.1"/>
    <property type="molecule type" value="Genomic_DNA"/>
</dbReference>
<evidence type="ECO:0000313" key="2">
    <source>
        <dbReference type="Proteomes" id="UP000693972"/>
    </source>
</evidence>
<accession>A0A975TT52</accession>
<dbReference type="AlphaFoldDB" id="A0A975TT52"/>
<dbReference type="RefSeq" id="WP_257893954.1">
    <property type="nucleotide sequence ID" value="NZ_JAIMBW010000001.1"/>
</dbReference>
<gene>
    <name evidence="1" type="ORF">KUL25_16605</name>
</gene>
<dbReference type="Proteomes" id="UP000693972">
    <property type="component" value="Unassembled WGS sequence"/>
</dbReference>
<sequence>MALNIPPMAFLVLRYGAVAVAGFAAARYAPRGTLSPAVEAEMDAAPDGVQVCRAPGQLAAAGKITKTLRAGRFGPRFRMDGTALARLRIRRLT</sequence>
<organism evidence="1">
    <name type="scientific">Gymnodinialimonas phycosphaerae</name>
    <dbReference type="NCBI Taxonomy" id="2841589"/>
    <lineage>
        <taxon>Bacteria</taxon>
        <taxon>Pseudomonadati</taxon>
        <taxon>Pseudomonadota</taxon>
        <taxon>Alphaproteobacteria</taxon>
        <taxon>Rhodobacterales</taxon>
        <taxon>Paracoccaceae</taxon>
        <taxon>Gymnodinialimonas</taxon>
    </lineage>
</organism>
<proteinExistence type="predicted"/>
<dbReference type="EMBL" id="JAIMBW010000001">
    <property type="protein sequence ID" value="MBY4894378.1"/>
    <property type="molecule type" value="Genomic_DNA"/>
</dbReference>